<keyword evidence="5" id="KW-0547">Nucleotide-binding</keyword>
<evidence type="ECO:0000313" key="11">
    <source>
        <dbReference type="EMBL" id="BBZ79707.1"/>
    </source>
</evidence>
<reference evidence="11 12" key="1">
    <citation type="journal article" date="2019" name="Emerg. Microbes Infect.">
        <title>Comprehensive subspecies identification of 175 nontuberculous mycobacteria species based on 7547 genomic profiles.</title>
        <authorList>
            <person name="Matsumoto Y."/>
            <person name="Kinjo T."/>
            <person name="Motooka D."/>
            <person name="Nabeya D."/>
            <person name="Jung N."/>
            <person name="Uechi K."/>
            <person name="Horii T."/>
            <person name="Iida T."/>
            <person name="Fujita J."/>
            <person name="Nakamura S."/>
        </authorList>
    </citation>
    <scope>NUCLEOTIDE SEQUENCE [LARGE SCALE GENOMIC DNA]</scope>
    <source>
        <strain evidence="11 12">JCM 30275</strain>
    </source>
</reference>
<keyword evidence="9 10" id="KW-0472">Membrane</keyword>
<comment type="subcellular location">
    <subcellularLocation>
        <location evidence="1">Cell membrane</location>
        <topology evidence="1">Single-pass membrane protein</topology>
    </subcellularLocation>
</comment>
<dbReference type="KEGG" id="many:MANY_50440"/>
<evidence type="ECO:0000256" key="10">
    <source>
        <dbReference type="SAM" id="Phobius"/>
    </source>
</evidence>
<evidence type="ECO:0000313" key="12">
    <source>
        <dbReference type="Proteomes" id="UP000467249"/>
    </source>
</evidence>
<evidence type="ECO:0000256" key="9">
    <source>
        <dbReference type="ARBA" id="ARBA00023136"/>
    </source>
</evidence>
<dbReference type="Gene3D" id="2.40.50.910">
    <property type="entry name" value="Type VII secretion system EccB, repeat 3 domain"/>
    <property type="match status" value="1"/>
</dbReference>
<dbReference type="PANTHER" id="PTHR40765:SF2">
    <property type="entry name" value="ESX-2 SECRETION SYSTEM ATPASE ECCB2"/>
    <property type="match status" value="1"/>
</dbReference>
<dbReference type="EMBL" id="AP022620">
    <property type="protein sequence ID" value="BBZ79707.1"/>
    <property type="molecule type" value="Genomic_DNA"/>
</dbReference>
<evidence type="ECO:0000256" key="6">
    <source>
        <dbReference type="ARBA" id="ARBA00022801"/>
    </source>
</evidence>
<dbReference type="InterPro" id="IPR044857">
    <property type="entry name" value="T7SS_EccB_R1"/>
</dbReference>
<dbReference type="Pfam" id="PF05108">
    <property type="entry name" value="T7SS_ESX1_EccB"/>
    <property type="match status" value="1"/>
</dbReference>
<dbReference type="GO" id="GO:0005576">
    <property type="term" value="C:extracellular region"/>
    <property type="evidence" value="ECO:0007669"/>
    <property type="project" value="TreeGrafter"/>
</dbReference>
<keyword evidence="3" id="KW-1003">Cell membrane</keyword>
<evidence type="ECO:0000256" key="1">
    <source>
        <dbReference type="ARBA" id="ARBA00004162"/>
    </source>
</evidence>
<comment type="similarity">
    <text evidence="2">Belongs to the EccB family.</text>
</comment>
<dbReference type="PANTHER" id="PTHR40765">
    <property type="entry name" value="ESX-2 SECRETION SYSTEM ATPASE ECCB2"/>
    <property type="match status" value="1"/>
</dbReference>
<feature type="transmembrane region" description="Helical" evidence="10">
    <location>
        <begin position="35"/>
        <end position="55"/>
    </location>
</feature>
<dbReference type="GO" id="GO:0005886">
    <property type="term" value="C:plasma membrane"/>
    <property type="evidence" value="ECO:0007669"/>
    <property type="project" value="UniProtKB-SubCell"/>
</dbReference>
<accession>A0A6N4WHN7</accession>
<dbReference type="GO" id="GO:0005524">
    <property type="term" value="F:ATP binding"/>
    <property type="evidence" value="ECO:0007669"/>
    <property type="project" value="UniProtKB-KW"/>
</dbReference>
<keyword evidence="12" id="KW-1185">Reference proteome</keyword>
<sequence length="440" mass="44792">MQSSGDRFLWRRLEYALLGHPMPAGGDPVRAHRRALAAGCAVALGIGVLATAFPIPPGGPGQSPLVMSRQSGALFVRVGDRLRPVANLVSAQLILGTPATPRLVDDAALRTVARGPVLGIPGAPHSVGTMLSPAEQHWTVCDRADGSTAITVTAHIGPPTLQPGTAVVVSAAHGDGSVYLLYDGRRARIDVGNPATARALHLEGVRPRPVSATLLNVLPEAPAIGPPPIIGSPAEVAGVRVGGVLRTARADAEEFYVVVPQGIQRIGRLTADLIRFADPMAGTDIPFVPPDVIATATMVDSLDVGGYPDAAPRLLDPHDAGVCATWRQGTTRVATGAVEPDATAVPLAVADGDGPNLDAFSIAPGSGVDVEAATATAGRYVVTDAGVVFPVRDSTAAAAIGLGRQPTPIPWAILAALPAGPELSKQAALAGRDVIGGTVP</sequence>
<protein>
    <recommendedName>
        <fullName evidence="13">Type VII secretion protein EccB</fullName>
    </recommendedName>
</protein>
<dbReference type="InterPro" id="IPR007795">
    <property type="entry name" value="T7SS_EccB"/>
</dbReference>
<dbReference type="GO" id="GO:0016787">
    <property type="term" value="F:hydrolase activity"/>
    <property type="evidence" value="ECO:0007669"/>
    <property type="project" value="UniProtKB-KW"/>
</dbReference>
<keyword evidence="4 10" id="KW-0812">Transmembrane</keyword>
<dbReference type="InterPro" id="IPR042485">
    <property type="entry name" value="T7SS_EccB_R3"/>
</dbReference>
<evidence type="ECO:0000256" key="8">
    <source>
        <dbReference type="ARBA" id="ARBA00022989"/>
    </source>
</evidence>
<dbReference type="Proteomes" id="UP000467249">
    <property type="component" value="Chromosome"/>
</dbReference>
<evidence type="ECO:0000256" key="4">
    <source>
        <dbReference type="ARBA" id="ARBA00022692"/>
    </source>
</evidence>
<keyword evidence="6" id="KW-0378">Hydrolase</keyword>
<keyword evidence="7" id="KW-0067">ATP-binding</keyword>
<evidence type="ECO:0008006" key="13">
    <source>
        <dbReference type="Google" id="ProtNLM"/>
    </source>
</evidence>
<name>A0A6N4WHN7_9MYCO</name>
<evidence type="ECO:0000256" key="2">
    <source>
        <dbReference type="ARBA" id="ARBA00008149"/>
    </source>
</evidence>
<evidence type="ECO:0000256" key="7">
    <source>
        <dbReference type="ARBA" id="ARBA00022840"/>
    </source>
</evidence>
<evidence type="ECO:0000256" key="3">
    <source>
        <dbReference type="ARBA" id="ARBA00022475"/>
    </source>
</evidence>
<proteinExistence type="inferred from homology"/>
<evidence type="ECO:0000256" key="5">
    <source>
        <dbReference type="ARBA" id="ARBA00022741"/>
    </source>
</evidence>
<dbReference type="NCBIfam" id="TIGR03919">
    <property type="entry name" value="T7SS_EccB"/>
    <property type="match status" value="1"/>
</dbReference>
<organism evidence="11 12">
    <name type="scientific">Mycolicibacterium anyangense</name>
    <dbReference type="NCBI Taxonomy" id="1431246"/>
    <lineage>
        <taxon>Bacteria</taxon>
        <taxon>Bacillati</taxon>
        <taxon>Actinomycetota</taxon>
        <taxon>Actinomycetes</taxon>
        <taxon>Mycobacteriales</taxon>
        <taxon>Mycobacteriaceae</taxon>
        <taxon>Mycolicibacterium</taxon>
    </lineage>
</organism>
<dbReference type="AlphaFoldDB" id="A0A6N4WHN7"/>
<dbReference type="Gene3D" id="3.30.2390.20">
    <property type="entry name" value="Type VII secretion system EccB, repeat 1 domain"/>
    <property type="match status" value="1"/>
</dbReference>
<gene>
    <name evidence="11" type="ORF">MANY_50440</name>
</gene>
<keyword evidence="8 10" id="KW-1133">Transmembrane helix</keyword>